<name>A0A2P8CYL0_9BACT</name>
<dbReference type="Gene3D" id="3.40.50.720">
    <property type="entry name" value="NAD(P)-binding Rossmann-like Domain"/>
    <property type="match status" value="1"/>
</dbReference>
<protein>
    <submittedName>
        <fullName evidence="2">Uncharacterized protein YbjT (DUF2867 family)</fullName>
    </submittedName>
</protein>
<dbReference type="SUPFAM" id="SSF51735">
    <property type="entry name" value="NAD(P)-binding Rossmann-fold domains"/>
    <property type="match status" value="1"/>
</dbReference>
<evidence type="ECO:0000313" key="3">
    <source>
        <dbReference type="Proteomes" id="UP000240572"/>
    </source>
</evidence>
<feature type="domain" description="NAD(P)-binding" evidence="1">
    <location>
        <begin position="9"/>
        <end position="120"/>
    </location>
</feature>
<accession>A0A2P8CYL0</accession>
<dbReference type="RefSeq" id="WP_106524364.1">
    <property type="nucleotide sequence ID" value="NZ_PYGD01000009.1"/>
</dbReference>
<sequence length="221" mass="24791">MSYTAIVAGSTGLIGQQLIEQLCADPDCGRILALVRRPGNFDYPKVQELVVDYDRLGDYAGQIKGDVVFSCLGTTRKQTPDQKAYFKIDHDYPLHLAQLASANGIAQFHLISSIGADARSSTFYIRLKGQTELDIAAVPFRAIHLYRPSFLDGDRKEYRFWEKTGLAVFKVVNPLLRGRLRKYRSIAVKDIATVMIRRFKSGAAGIHYYESDQIQRLADGV</sequence>
<gene>
    <name evidence="2" type="ORF">B0I18_10921</name>
</gene>
<dbReference type="PANTHER" id="PTHR14097">
    <property type="entry name" value="OXIDOREDUCTASE HTATIP2"/>
    <property type="match status" value="1"/>
</dbReference>
<reference evidence="2 3" key="1">
    <citation type="submission" date="2018-03" db="EMBL/GenBank/DDBJ databases">
        <title>Genomic Encyclopedia of Type Strains, Phase III (KMG-III): the genomes of soil and plant-associated and newly described type strains.</title>
        <authorList>
            <person name="Whitman W."/>
        </authorList>
    </citation>
    <scope>NUCLEOTIDE SEQUENCE [LARGE SCALE GENOMIC DNA]</scope>
    <source>
        <strain evidence="2 3">CGMCC 1.12700</strain>
    </source>
</reference>
<dbReference type="Pfam" id="PF13460">
    <property type="entry name" value="NAD_binding_10"/>
    <property type="match status" value="1"/>
</dbReference>
<comment type="caution">
    <text evidence="2">The sequence shown here is derived from an EMBL/GenBank/DDBJ whole genome shotgun (WGS) entry which is preliminary data.</text>
</comment>
<keyword evidence="3" id="KW-1185">Reference proteome</keyword>
<dbReference type="EMBL" id="PYGD01000009">
    <property type="protein sequence ID" value="PSK90016.1"/>
    <property type="molecule type" value="Genomic_DNA"/>
</dbReference>
<dbReference type="AlphaFoldDB" id="A0A2P8CYL0"/>
<evidence type="ECO:0000313" key="2">
    <source>
        <dbReference type="EMBL" id="PSK90016.1"/>
    </source>
</evidence>
<dbReference type="InterPro" id="IPR016040">
    <property type="entry name" value="NAD(P)-bd_dom"/>
</dbReference>
<organism evidence="2 3">
    <name type="scientific">Taibaiella chishuiensis</name>
    <dbReference type="NCBI Taxonomy" id="1434707"/>
    <lineage>
        <taxon>Bacteria</taxon>
        <taxon>Pseudomonadati</taxon>
        <taxon>Bacteroidota</taxon>
        <taxon>Chitinophagia</taxon>
        <taxon>Chitinophagales</taxon>
        <taxon>Chitinophagaceae</taxon>
        <taxon>Taibaiella</taxon>
    </lineage>
</organism>
<dbReference type="InterPro" id="IPR036291">
    <property type="entry name" value="NAD(P)-bd_dom_sf"/>
</dbReference>
<dbReference type="PANTHER" id="PTHR14097:SF7">
    <property type="entry name" value="OXIDOREDUCTASE HTATIP2"/>
    <property type="match status" value="1"/>
</dbReference>
<evidence type="ECO:0000259" key="1">
    <source>
        <dbReference type="Pfam" id="PF13460"/>
    </source>
</evidence>
<dbReference type="Proteomes" id="UP000240572">
    <property type="component" value="Unassembled WGS sequence"/>
</dbReference>
<dbReference type="OrthoDB" id="9798632at2"/>
<proteinExistence type="predicted"/>